<evidence type="ECO:0000256" key="1">
    <source>
        <dbReference type="SAM" id="MobiDB-lite"/>
    </source>
</evidence>
<organism evidence="2">
    <name type="scientific">Culex pipiens</name>
    <name type="common">House mosquito</name>
    <dbReference type="NCBI Taxonomy" id="7175"/>
    <lineage>
        <taxon>Eukaryota</taxon>
        <taxon>Metazoa</taxon>
        <taxon>Ecdysozoa</taxon>
        <taxon>Arthropoda</taxon>
        <taxon>Hexapoda</taxon>
        <taxon>Insecta</taxon>
        <taxon>Pterygota</taxon>
        <taxon>Neoptera</taxon>
        <taxon>Endopterygota</taxon>
        <taxon>Diptera</taxon>
        <taxon>Nematocera</taxon>
        <taxon>Culicoidea</taxon>
        <taxon>Culicidae</taxon>
        <taxon>Culicinae</taxon>
        <taxon>Culicini</taxon>
        <taxon>Culex</taxon>
        <taxon>Culex</taxon>
    </lineage>
</organism>
<dbReference type="AlphaFoldDB" id="A0A8D8LFB7"/>
<sequence length="104" mass="11427">MKHQTRAHTHTLQTMTTATESATNAAQASGCGDWKLLPIGPNSATYTGCPGQPELQGAAIGNFLQLNQEKYQNTHTHDDDREICHDYCLPERPNLSDPTTSNFL</sequence>
<name>A0A8D8LFB7_CULPI</name>
<feature type="region of interest" description="Disordered" evidence="1">
    <location>
        <begin position="1"/>
        <end position="24"/>
    </location>
</feature>
<reference evidence="2" key="1">
    <citation type="submission" date="2021-05" db="EMBL/GenBank/DDBJ databases">
        <authorList>
            <person name="Alioto T."/>
            <person name="Alioto T."/>
            <person name="Gomez Garrido J."/>
        </authorList>
    </citation>
    <scope>NUCLEOTIDE SEQUENCE</scope>
</reference>
<dbReference type="EMBL" id="HBUE01245959">
    <property type="protein sequence ID" value="CAG6552072.1"/>
    <property type="molecule type" value="Transcribed_RNA"/>
</dbReference>
<evidence type="ECO:0000313" key="2">
    <source>
        <dbReference type="EMBL" id="CAG6604377.1"/>
    </source>
</evidence>
<protein>
    <submittedName>
        <fullName evidence="2">(northern house mosquito) hypothetical protein</fullName>
    </submittedName>
</protein>
<dbReference type="EMBL" id="HBUE01353071">
    <property type="protein sequence ID" value="CAG6604377.1"/>
    <property type="molecule type" value="Transcribed_RNA"/>
</dbReference>
<feature type="compositionally biased region" description="Low complexity" evidence="1">
    <location>
        <begin position="10"/>
        <end position="19"/>
    </location>
</feature>
<accession>A0A8D8LFB7</accession>
<proteinExistence type="predicted"/>